<dbReference type="GO" id="GO:0016705">
    <property type="term" value="F:oxidoreductase activity, acting on paired donors, with incorporation or reduction of molecular oxygen"/>
    <property type="evidence" value="ECO:0007669"/>
    <property type="project" value="InterPro"/>
</dbReference>
<dbReference type="InterPro" id="IPR001128">
    <property type="entry name" value="Cyt_P450"/>
</dbReference>
<keyword evidence="10" id="KW-0503">Monooxygenase</keyword>
<organism evidence="12 13">
    <name type="scientific">Lophiostoma macrostomum CBS 122681</name>
    <dbReference type="NCBI Taxonomy" id="1314788"/>
    <lineage>
        <taxon>Eukaryota</taxon>
        <taxon>Fungi</taxon>
        <taxon>Dikarya</taxon>
        <taxon>Ascomycota</taxon>
        <taxon>Pezizomycotina</taxon>
        <taxon>Dothideomycetes</taxon>
        <taxon>Pleosporomycetidae</taxon>
        <taxon>Pleosporales</taxon>
        <taxon>Lophiostomataceae</taxon>
        <taxon>Lophiostoma</taxon>
    </lineage>
</organism>
<accession>A0A6A6SP70</accession>
<evidence type="ECO:0000256" key="4">
    <source>
        <dbReference type="ARBA" id="ARBA00022617"/>
    </source>
</evidence>
<evidence type="ECO:0000256" key="10">
    <source>
        <dbReference type="ARBA" id="ARBA00023033"/>
    </source>
</evidence>
<evidence type="ECO:0000256" key="7">
    <source>
        <dbReference type="ARBA" id="ARBA00022989"/>
    </source>
</evidence>
<evidence type="ECO:0000313" key="13">
    <source>
        <dbReference type="Proteomes" id="UP000799324"/>
    </source>
</evidence>
<dbReference type="AlphaFoldDB" id="A0A6A6SP70"/>
<dbReference type="Proteomes" id="UP000799324">
    <property type="component" value="Unassembled WGS sequence"/>
</dbReference>
<evidence type="ECO:0000313" key="12">
    <source>
        <dbReference type="EMBL" id="KAF2647984.1"/>
    </source>
</evidence>
<keyword evidence="13" id="KW-1185">Reference proteome</keyword>
<evidence type="ECO:0000256" key="6">
    <source>
        <dbReference type="ARBA" id="ARBA00022723"/>
    </source>
</evidence>
<gene>
    <name evidence="12" type="ORF">K491DRAFT_722964</name>
</gene>
<dbReference type="InterPro" id="IPR036396">
    <property type="entry name" value="Cyt_P450_sf"/>
</dbReference>
<dbReference type="OrthoDB" id="1844152at2759"/>
<sequence>MNELTQSSSYWDGPEMRAQNMLGIWFAASHQPWTTLTTILLELSARREWQDLLRREMEEHASLQDFKTLDRLPFLDSFIKEVVRLNPGDQFGIRRKAVHGYNFSDGSLSVPQGTTLAVPSYKMLRDPAKYANPNEIDGSQFVPTDASDQKSRFTAISYDFLTWGYRLLAYPGRFHAAFVTKLVVS</sequence>
<evidence type="ECO:0000256" key="8">
    <source>
        <dbReference type="ARBA" id="ARBA00023002"/>
    </source>
</evidence>
<proteinExistence type="inferred from homology"/>
<evidence type="ECO:0000256" key="1">
    <source>
        <dbReference type="ARBA" id="ARBA00001971"/>
    </source>
</evidence>
<evidence type="ECO:0000256" key="2">
    <source>
        <dbReference type="ARBA" id="ARBA00004370"/>
    </source>
</evidence>
<dbReference type="PANTHER" id="PTHR46206:SF5">
    <property type="entry name" value="P450, PUTATIVE (EUROFUNG)-RELATED"/>
    <property type="match status" value="1"/>
</dbReference>
<keyword evidence="5" id="KW-0812">Transmembrane</keyword>
<evidence type="ECO:0000256" key="3">
    <source>
        <dbReference type="ARBA" id="ARBA00010617"/>
    </source>
</evidence>
<evidence type="ECO:0000256" key="11">
    <source>
        <dbReference type="ARBA" id="ARBA00023136"/>
    </source>
</evidence>
<reference evidence="12" key="1">
    <citation type="journal article" date="2020" name="Stud. Mycol.">
        <title>101 Dothideomycetes genomes: a test case for predicting lifestyles and emergence of pathogens.</title>
        <authorList>
            <person name="Haridas S."/>
            <person name="Albert R."/>
            <person name="Binder M."/>
            <person name="Bloem J."/>
            <person name="Labutti K."/>
            <person name="Salamov A."/>
            <person name="Andreopoulos B."/>
            <person name="Baker S."/>
            <person name="Barry K."/>
            <person name="Bills G."/>
            <person name="Bluhm B."/>
            <person name="Cannon C."/>
            <person name="Castanera R."/>
            <person name="Culley D."/>
            <person name="Daum C."/>
            <person name="Ezra D."/>
            <person name="Gonzalez J."/>
            <person name="Henrissat B."/>
            <person name="Kuo A."/>
            <person name="Liang C."/>
            <person name="Lipzen A."/>
            <person name="Lutzoni F."/>
            <person name="Magnuson J."/>
            <person name="Mondo S."/>
            <person name="Nolan M."/>
            <person name="Ohm R."/>
            <person name="Pangilinan J."/>
            <person name="Park H.-J."/>
            <person name="Ramirez L."/>
            <person name="Alfaro M."/>
            <person name="Sun H."/>
            <person name="Tritt A."/>
            <person name="Yoshinaga Y."/>
            <person name="Zwiers L.-H."/>
            <person name="Turgeon B."/>
            <person name="Goodwin S."/>
            <person name="Spatafora J."/>
            <person name="Crous P."/>
            <person name="Grigoriev I."/>
        </authorList>
    </citation>
    <scope>NUCLEOTIDE SEQUENCE</scope>
    <source>
        <strain evidence="12">CBS 122681</strain>
    </source>
</reference>
<protein>
    <submittedName>
        <fullName evidence="12">Cytochrome P450</fullName>
    </submittedName>
</protein>
<keyword evidence="8" id="KW-0560">Oxidoreductase</keyword>
<keyword evidence="9" id="KW-0408">Iron</keyword>
<comment type="similarity">
    <text evidence="3">Belongs to the cytochrome P450 family.</text>
</comment>
<comment type="subcellular location">
    <subcellularLocation>
        <location evidence="2">Membrane</location>
    </subcellularLocation>
</comment>
<dbReference type="EMBL" id="MU004566">
    <property type="protein sequence ID" value="KAF2647984.1"/>
    <property type="molecule type" value="Genomic_DNA"/>
</dbReference>
<comment type="cofactor">
    <cofactor evidence="1">
        <name>heme</name>
        <dbReference type="ChEBI" id="CHEBI:30413"/>
    </cofactor>
</comment>
<dbReference type="GO" id="GO:0016020">
    <property type="term" value="C:membrane"/>
    <property type="evidence" value="ECO:0007669"/>
    <property type="project" value="UniProtKB-SubCell"/>
</dbReference>
<dbReference type="GO" id="GO:0020037">
    <property type="term" value="F:heme binding"/>
    <property type="evidence" value="ECO:0007669"/>
    <property type="project" value="InterPro"/>
</dbReference>
<evidence type="ECO:0000256" key="5">
    <source>
        <dbReference type="ARBA" id="ARBA00022692"/>
    </source>
</evidence>
<dbReference type="SUPFAM" id="SSF48264">
    <property type="entry name" value="Cytochrome P450"/>
    <property type="match status" value="1"/>
</dbReference>
<evidence type="ECO:0000256" key="9">
    <source>
        <dbReference type="ARBA" id="ARBA00023004"/>
    </source>
</evidence>
<keyword evidence="4" id="KW-0349">Heme</keyword>
<keyword evidence="6" id="KW-0479">Metal-binding</keyword>
<dbReference type="Gene3D" id="1.10.630.10">
    <property type="entry name" value="Cytochrome P450"/>
    <property type="match status" value="1"/>
</dbReference>
<dbReference type="GO" id="GO:0004497">
    <property type="term" value="F:monooxygenase activity"/>
    <property type="evidence" value="ECO:0007669"/>
    <property type="project" value="UniProtKB-KW"/>
</dbReference>
<name>A0A6A6SP70_9PLEO</name>
<keyword evidence="11" id="KW-0472">Membrane</keyword>
<keyword evidence="7" id="KW-1133">Transmembrane helix</keyword>
<dbReference type="PANTHER" id="PTHR46206">
    <property type="entry name" value="CYTOCHROME P450"/>
    <property type="match status" value="1"/>
</dbReference>
<dbReference type="GO" id="GO:0005506">
    <property type="term" value="F:iron ion binding"/>
    <property type="evidence" value="ECO:0007669"/>
    <property type="project" value="InterPro"/>
</dbReference>
<dbReference type="Pfam" id="PF00067">
    <property type="entry name" value="p450"/>
    <property type="match status" value="1"/>
</dbReference>